<evidence type="ECO:0000256" key="6">
    <source>
        <dbReference type="ARBA" id="ARBA00022771"/>
    </source>
</evidence>
<dbReference type="PROSITE" id="PS51044">
    <property type="entry name" value="ZF_SP_RING"/>
    <property type="match status" value="1"/>
</dbReference>
<name>A0ABR2KX67_9EUKA</name>
<dbReference type="SUPFAM" id="SSF68906">
    <property type="entry name" value="SAP domain"/>
    <property type="match status" value="1"/>
</dbReference>
<dbReference type="Gene3D" id="3.30.40.10">
    <property type="entry name" value="Zinc/RING finger domain, C3HC4 (zinc finger)"/>
    <property type="match status" value="1"/>
</dbReference>
<evidence type="ECO:0000256" key="8">
    <source>
        <dbReference type="ARBA" id="ARBA00022833"/>
    </source>
</evidence>
<dbReference type="Proteomes" id="UP001470230">
    <property type="component" value="Unassembled WGS sequence"/>
</dbReference>
<accession>A0ABR2KX67</accession>
<comment type="subcellular location">
    <subcellularLocation>
        <location evidence="1">Nucleus</location>
    </subcellularLocation>
</comment>
<keyword evidence="5" id="KW-0479">Metal-binding</keyword>
<comment type="pathway">
    <text evidence="2">Protein modification; protein sumoylation.</text>
</comment>
<gene>
    <name evidence="13" type="ORF">M9Y10_023494</name>
</gene>
<dbReference type="PANTHER" id="PTHR10782:SF4">
    <property type="entry name" value="TONALLI, ISOFORM E"/>
    <property type="match status" value="1"/>
</dbReference>
<dbReference type="PROSITE" id="PS50800">
    <property type="entry name" value="SAP"/>
    <property type="match status" value="1"/>
</dbReference>
<evidence type="ECO:0000313" key="13">
    <source>
        <dbReference type="EMBL" id="KAK8895052.1"/>
    </source>
</evidence>
<evidence type="ECO:0000256" key="4">
    <source>
        <dbReference type="ARBA" id="ARBA00022679"/>
    </source>
</evidence>
<feature type="domain" description="SAP" evidence="11">
    <location>
        <begin position="65"/>
        <end position="99"/>
    </location>
</feature>
<dbReference type="SMART" id="SM00513">
    <property type="entry name" value="SAP"/>
    <property type="match status" value="1"/>
</dbReference>
<dbReference type="InterPro" id="IPR036361">
    <property type="entry name" value="SAP_dom_sf"/>
</dbReference>
<comment type="similarity">
    <text evidence="3">Belongs to the PIAS family.</text>
</comment>
<dbReference type="Gene3D" id="1.10.720.30">
    <property type="entry name" value="SAP domain"/>
    <property type="match status" value="1"/>
</dbReference>
<evidence type="ECO:0000259" key="12">
    <source>
        <dbReference type="PROSITE" id="PS51044"/>
    </source>
</evidence>
<evidence type="ECO:0000313" key="14">
    <source>
        <dbReference type="Proteomes" id="UP001470230"/>
    </source>
</evidence>
<evidence type="ECO:0000256" key="5">
    <source>
        <dbReference type="ARBA" id="ARBA00022723"/>
    </source>
</evidence>
<keyword evidence="8" id="KW-0862">Zinc</keyword>
<keyword evidence="14" id="KW-1185">Reference proteome</keyword>
<dbReference type="EMBL" id="JAPFFF010000003">
    <property type="protein sequence ID" value="KAK8895052.1"/>
    <property type="molecule type" value="Genomic_DNA"/>
</dbReference>
<evidence type="ECO:0000256" key="3">
    <source>
        <dbReference type="ARBA" id="ARBA00005383"/>
    </source>
</evidence>
<evidence type="ECO:0000256" key="2">
    <source>
        <dbReference type="ARBA" id="ARBA00004718"/>
    </source>
</evidence>
<evidence type="ECO:0000256" key="7">
    <source>
        <dbReference type="ARBA" id="ARBA00022786"/>
    </source>
</evidence>
<dbReference type="InterPro" id="IPR004181">
    <property type="entry name" value="Znf_MIZ"/>
</dbReference>
<dbReference type="Pfam" id="PF02891">
    <property type="entry name" value="zf-MIZ"/>
    <property type="match status" value="1"/>
</dbReference>
<dbReference type="InterPro" id="IPR003034">
    <property type="entry name" value="SAP_dom"/>
</dbReference>
<dbReference type="PANTHER" id="PTHR10782">
    <property type="entry name" value="ZINC FINGER MIZ DOMAIN-CONTAINING PROTEIN"/>
    <property type="match status" value="1"/>
</dbReference>
<keyword evidence="7" id="KW-0833">Ubl conjugation pathway</keyword>
<evidence type="ECO:0008006" key="15">
    <source>
        <dbReference type="Google" id="ProtNLM"/>
    </source>
</evidence>
<proteinExistence type="inferred from homology"/>
<evidence type="ECO:0000256" key="10">
    <source>
        <dbReference type="PROSITE-ProRule" id="PRU00452"/>
    </source>
</evidence>
<keyword evidence="9" id="KW-0539">Nucleus</keyword>
<evidence type="ECO:0000259" key="11">
    <source>
        <dbReference type="PROSITE" id="PS50800"/>
    </source>
</evidence>
<reference evidence="13 14" key="1">
    <citation type="submission" date="2024-04" db="EMBL/GenBank/DDBJ databases">
        <title>Tritrichomonas musculus Genome.</title>
        <authorList>
            <person name="Alves-Ferreira E."/>
            <person name="Grigg M."/>
            <person name="Lorenzi H."/>
            <person name="Galac M."/>
        </authorList>
    </citation>
    <scope>NUCLEOTIDE SEQUENCE [LARGE SCALE GENOMIC DNA]</scope>
    <source>
        <strain evidence="13 14">EAF2021</strain>
    </source>
</reference>
<evidence type="ECO:0000256" key="9">
    <source>
        <dbReference type="ARBA" id="ARBA00023242"/>
    </source>
</evidence>
<dbReference type="CDD" id="cd16650">
    <property type="entry name" value="SP-RING_PIAS-like"/>
    <property type="match status" value="1"/>
</dbReference>
<evidence type="ECO:0000256" key="1">
    <source>
        <dbReference type="ARBA" id="ARBA00004123"/>
    </source>
</evidence>
<dbReference type="Pfam" id="PF02037">
    <property type="entry name" value="SAP"/>
    <property type="match status" value="1"/>
</dbReference>
<feature type="domain" description="SP-RING-type" evidence="12">
    <location>
        <begin position="286"/>
        <end position="368"/>
    </location>
</feature>
<organism evidence="13 14">
    <name type="scientific">Tritrichomonas musculus</name>
    <dbReference type="NCBI Taxonomy" id="1915356"/>
    <lineage>
        <taxon>Eukaryota</taxon>
        <taxon>Metamonada</taxon>
        <taxon>Parabasalia</taxon>
        <taxon>Tritrichomonadida</taxon>
        <taxon>Tritrichomonadidae</taxon>
        <taxon>Tritrichomonas</taxon>
    </lineage>
</organism>
<comment type="caution">
    <text evidence="13">The sequence shown here is derived from an EMBL/GenBank/DDBJ whole genome shotgun (WGS) entry which is preliminary data.</text>
</comment>
<dbReference type="InterPro" id="IPR013083">
    <property type="entry name" value="Znf_RING/FYVE/PHD"/>
</dbReference>
<sequence>MMQLSLAVAEPFTQMPQISLVSPFDPLSQSPPSYDSINSNSIISNLDAANSPLQSSSIVLIARGISLLSISQLRQFLREYSLPTGGGKHALVDRLVIFLETFGPAQPNLYLQFSLKLKKYLSIDINSDSDQHNTSDEEIDQQVPHKLIKKIYSTSPSCLFQPIECNNNDNHLSPPFGPVIIHPNNPIVQLDFTLPAAPINTVPILQFTPVENQSIYIKKLTFQLCSSIITLRDNILWCDLTESQNQDGIIEIKAMDPPVPIVVLIRWMEKISIQQLAQKIIEDRDPAPEVPIIPGHPPSQICPLTRKLILRPARGIKCNHPDCFDLTGFLCYSIKKHIWQCPICHLDLQAEDLRIDPNFFKVARARVRIPKNIDE</sequence>
<keyword evidence="4" id="KW-0808">Transferase</keyword>
<keyword evidence="6 10" id="KW-0863">Zinc-finger</keyword>
<protein>
    <recommendedName>
        <fullName evidence="15">MIZ zinc finger family protein</fullName>
    </recommendedName>
</protein>